<dbReference type="Pfam" id="PF10502">
    <property type="entry name" value="Peptidase_S26"/>
    <property type="match status" value="1"/>
</dbReference>
<evidence type="ECO:0000313" key="9">
    <source>
        <dbReference type="EMBL" id="HIR61437.1"/>
    </source>
</evidence>
<sequence length="232" mass="25024">MAVSSSQTGQLTQQLRAGRRLEEITAPIAAQQRNAYQPSERVKKAAAFAAAGASEAPQRKSIGRILSGWLAAIIIVALIFFVIFRFVIQVIGIEGSSMSPALEQGDRIIVSDLFYTPEQGDIVIISDNNILGKQLVKRVIATGGQTVEVTEEGDVLVDGAVLDEPYLTETTQSPGDMTYPVTVPEGQVFVMGDNRAQSLDSRDTVIGLIDEADIEGRVLFRFYPFGSFGGVD</sequence>
<protein>
    <recommendedName>
        <fullName evidence="4 7">Signal peptidase I</fullName>
        <ecNumber evidence="4 7">3.4.21.89</ecNumber>
    </recommendedName>
</protein>
<feature type="domain" description="Peptidase S26" evidence="8">
    <location>
        <begin position="68"/>
        <end position="223"/>
    </location>
</feature>
<dbReference type="GO" id="GO:0009003">
    <property type="term" value="F:signal peptidase activity"/>
    <property type="evidence" value="ECO:0007669"/>
    <property type="project" value="UniProtKB-EC"/>
</dbReference>
<dbReference type="Gene3D" id="2.10.109.10">
    <property type="entry name" value="Umud Fragment, subunit A"/>
    <property type="match status" value="1"/>
</dbReference>
<dbReference type="AlphaFoldDB" id="A0A9D1DYQ6"/>
<dbReference type="NCBIfam" id="TIGR02227">
    <property type="entry name" value="sigpep_I_bact"/>
    <property type="match status" value="1"/>
</dbReference>
<dbReference type="PRINTS" id="PR00727">
    <property type="entry name" value="LEADERPTASE"/>
</dbReference>
<dbReference type="PROSITE" id="PS00760">
    <property type="entry name" value="SPASE_I_2"/>
    <property type="match status" value="1"/>
</dbReference>
<comment type="subcellular location">
    <subcellularLocation>
        <location evidence="2">Cell membrane</location>
        <topology evidence="2">Single-pass type II membrane protein</topology>
    </subcellularLocation>
    <subcellularLocation>
        <location evidence="7">Membrane</location>
        <topology evidence="7">Single-pass type II membrane protein</topology>
    </subcellularLocation>
</comment>
<evidence type="ECO:0000256" key="3">
    <source>
        <dbReference type="ARBA" id="ARBA00009370"/>
    </source>
</evidence>
<keyword evidence="7" id="KW-0472">Membrane</keyword>
<dbReference type="InterPro" id="IPR019757">
    <property type="entry name" value="Pept_S26A_signal_pept_1_Lys-AS"/>
</dbReference>
<dbReference type="PANTHER" id="PTHR43390">
    <property type="entry name" value="SIGNAL PEPTIDASE I"/>
    <property type="match status" value="1"/>
</dbReference>
<feature type="active site" evidence="6">
    <location>
        <position position="137"/>
    </location>
</feature>
<dbReference type="PROSITE" id="PS00761">
    <property type="entry name" value="SPASE_I_3"/>
    <property type="match status" value="1"/>
</dbReference>
<dbReference type="GO" id="GO:0006465">
    <property type="term" value="P:signal peptide processing"/>
    <property type="evidence" value="ECO:0007669"/>
    <property type="project" value="InterPro"/>
</dbReference>
<evidence type="ECO:0000256" key="6">
    <source>
        <dbReference type="PIRSR" id="PIRSR600223-1"/>
    </source>
</evidence>
<reference evidence="9" key="2">
    <citation type="journal article" date="2021" name="PeerJ">
        <title>Extensive microbial diversity within the chicken gut microbiome revealed by metagenomics and culture.</title>
        <authorList>
            <person name="Gilroy R."/>
            <person name="Ravi A."/>
            <person name="Getino M."/>
            <person name="Pursley I."/>
            <person name="Horton D.L."/>
            <person name="Alikhan N.F."/>
            <person name="Baker D."/>
            <person name="Gharbi K."/>
            <person name="Hall N."/>
            <person name="Watson M."/>
            <person name="Adriaenssens E.M."/>
            <person name="Foster-Nyarko E."/>
            <person name="Jarju S."/>
            <person name="Secka A."/>
            <person name="Antonio M."/>
            <person name="Oren A."/>
            <person name="Chaudhuri R.R."/>
            <person name="La Ragione R."/>
            <person name="Hildebrand F."/>
            <person name="Pallen M.J."/>
        </authorList>
    </citation>
    <scope>NUCLEOTIDE SEQUENCE</scope>
    <source>
        <strain evidence="9">CHK189-12415</strain>
    </source>
</reference>
<evidence type="ECO:0000256" key="4">
    <source>
        <dbReference type="ARBA" id="ARBA00013208"/>
    </source>
</evidence>
<feature type="transmembrane region" description="Helical" evidence="7">
    <location>
        <begin position="68"/>
        <end position="88"/>
    </location>
</feature>
<dbReference type="GO" id="GO:0005886">
    <property type="term" value="C:plasma membrane"/>
    <property type="evidence" value="ECO:0007669"/>
    <property type="project" value="UniProtKB-SubCell"/>
</dbReference>
<dbReference type="CDD" id="cd06530">
    <property type="entry name" value="S26_SPase_I"/>
    <property type="match status" value="1"/>
</dbReference>
<comment type="caution">
    <text evidence="9">The sequence shown here is derived from an EMBL/GenBank/DDBJ whole genome shotgun (WGS) entry which is preliminary data.</text>
</comment>
<dbReference type="GO" id="GO:0004252">
    <property type="term" value="F:serine-type endopeptidase activity"/>
    <property type="evidence" value="ECO:0007669"/>
    <property type="project" value="InterPro"/>
</dbReference>
<keyword evidence="7" id="KW-0812">Transmembrane</keyword>
<keyword evidence="5 7" id="KW-0378">Hydrolase</keyword>
<dbReference type="EMBL" id="DVHA01000247">
    <property type="protein sequence ID" value="HIR61437.1"/>
    <property type="molecule type" value="Genomic_DNA"/>
</dbReference>
<gene>
    <name evidence="9" type="primary">lepB</name>
    <name evidence="9" type="ORF">IAB37_07695</name>
</gene>
<accession>A0A9D1DYQ6</accession>
<evidence type="ECO:0000259" key="8">
    <source>
        <dbReference type="Pfam" id="PF10502"/>
    </source>
</evidence>
<evidence type="ECO:0000256" key="1">
    <source>
        <dbReference type="ARBA" id="ARBA00000677"/>
    </source>
</evidence>
<dbReference type="InterPro" id="IPR019758">
    <property type="entry name" value="Pept_S26A_signal_pept_1_CS"/>
</dbReference>
<keyword evidence="7" id="KW-0645">Protease</keyword>
<proteinExistence type="inferred from homology"/>
<evidence type="ECO:0000256" key="7">
    <source>
        <dbReference type="RuleBase" id="RU362042"/>
    </source>
</evidence>
<dbReference type="EC" id="3.4.21.89" evidence="4 7"/>
<dbReference type="PANTHER" id="PTHR43390:SF1">
    <property type="entry name" value="CHLOROPLAST PROCESSING PEPTIDASE"/>
    <property type="match status" value="1"/>
</dbReference>
<dbReference type="Proteomes" id="UP000824241">
    <property type="component" value="Unassembled WGS sequence"/>
</dbReference>
<dbReference type="InterPro" id="IPR019533">
    <property type="entry name" value="Peptidase_S26"/>
</dbReference>
<comment type="similarity">
    <text evidence="3 7">Belongs to the peptidase S26 family.</text>
</comment>
<reference evidence="9" key="1">
    <citation type="submission" date="2020-10" db="EMBL/GenBank/DDBJ databases">
        <authorList>
            <person name="Gilroy R."/>
        </authorList>
    </citation>
    <scope>NUCLEOTIDE SEQUENCE</scope>
    <source>
        <strain evidence="9">CHK189-12415</strain>
    </source>
</reference>
<feature type="active site" evidence="6">
    <location>
        <position position="97"/>
    </location>
</feature>
<dbReference type="InterPro" id="IPR036286">
    <property type="entry name" value="LexA/Signal_pep-like_sf"/>
</dbReference>
<dbReference type="SUPFAM" id="SSF51306">
    <property type="entry name" value="LexA/Signal peptidase"/>
    <property type="match status" value="1"/>
</dbReference>
<evidence type="ECO:0000256" key="5">
    <source>
        <dbReference type="ARBA" id="ARBA00022801"/>
    </source>
</evidence>
<evidence type="ECO:0000256" key="2">
    <source>
        <dbReference type="ARBA" id="ARBA00004401"/>
    </source>
</evidence>
<keyword evidence="7" id="KW-1133">Transmembrane helix</keyword>
<comment type="catalytic activity">
    <reaction evidence="1 7">
        <text>Cleavage of hydrophobic, N-terminal signal or leader sequences from secreted and periplasmic proteins.</text>
        <dbReference type="EC" id="3.4.21.89"/>
    </reaction>
</comment>
<dbReference type="InterPro" id="IPR000223">
    <property type="entry name" value="Pept_S26A_signal_pept_1"/>
</dbReference>
<name>A0A9D1DYQ6_9FIRM</name>
<evidence type="ECO:0000313" key="10">
    <source>
        <dbReference type="Proteomes" id="UP000824241"/>
    </source>
</evidence>
<organism evidence="9 10">
    <name type="scientific">Candidatus Faecivivens stercoravium</name>
    <dbReference type="NCBI Taxonomy" id="2840803"/>
    <lineage>
        <taxon>Bacteria</taxon>
        <taxon>Bacillati</taxon>
        <taxon>Bacillota</taxon>
        <taxon>Clostridia</taxon>
        <taxon>Eubacteriales</taxon>
        <taxon>Oscillospiraceae</taxon>
        <taxon>Oscillospiraceae incertae sedis</taxon>
        <taxon>Candidatus Faecivivens</taxon>
    </lineage>
</organism>